<name>A0AAN7AUP5_9PEZI</name>
<dbReference type="Proteomes" id="UP001303160">
    <property type="component" value="Unassembled WGS sequence"/>
</dbReference>
<dbReference type="Gene3D" id="2.60.120.700">
    <property type="entry name" value="Peptidase G1"/>
    <property type="match status" value="1"/>
</dbReference>
<proteinExistence type="predicted"/>
<dbReference type="InterPro" id="IPR000250">
    <property type="entry name" value="Peptidase_G1"/>
</dbReference>
<comment type="caution">
    <text evidence="3">The sequence shown here is derived from an EMBL/GenBank/DDBJ whole genome shotgun (WGS) entry which is preliminary data.</text>
</comment>
<evidence type="ECO:0000313" key="4">
    <source>
        <dbReference type="Proteomes" id="UP001303160"/>
    </source>
</evidence>
<dbReference type="SUPFAM" id="SSF49899">
    <property type="entry name" value="Concanavalin A-like lectins/glucanases"/>
    <property type="match status" value="1"/>
</dbReference>
<dbReference type="AlphaFoldDB" id="A0AAN7AUP5"/>
<evidence type="ECO:0000256" key="1">
    <source>
        <dbReference type="SAM" id="MobiDB-lite"/>
    </source>
</evidence>
<sequence>MIFRFITTALGVLGIIASIAHASPISNITSTIWNTTSSTSNTTSPNSNPGVGTSPQGVQTGKVPYWAVGTDVKGAAGLIVDTKDGSPAAAYMVSGSFILPDKGYAGHPGVSYSSASFGIQYGGDRYSLHETDGCGVSATVGAGVDMTVHDDGTVSFAAWTYLWDGQDRIDWVNDEQDFPFDMKIGDEIYIEIKKLSENSASVHIENRSNNLKYDTTRTRINKGLCQSHVGWTVTERADAVDKELILAHFGDVKFRDMSWVDDDGMPRYPTQDQEETGEFGKLYWLIFGAWTDMGKPEENLWQDARCSWSTVGDRTIGIECQRVCWHLVGYKGMCDRD</sequence>
<keyword evidence="4" id="KW-1185">Reference proteome</keyword>
<feature type="compositionally biased region" description="Low complexity" evidence="1">
    <location>
        <begin position="36"/>
        <end position="49"/>
    </location>
</feature>
<dbReference type="Pfam" id="PF01828">
    <property type="entry name" value="Peptidase_A4"/>
    <property type="match status" value="1"/>
</dbReference>
<evidence type="ECO:0000313" key="3">
    <source>
        <dbReference type="EMBL" id="KAK4199297.1"/>
    </source>
</evidence>
<reference evidence="3" key="1">
    <citation type="journal article" date="2023" name="Mol. Phylogenet. Evol.">
        <title>Genome-scale phylogeny and comparative genomics of the fungal order Sordariales.</title>
        <authorList>
            <person name="Hensen N."/>
            <person name="Bonometti L."/>
            <person name="Westerberg I."/>
            <person name="Brannstrom I.O."/>
            <person name="Guillou S."/>
            <person name="Cros-Aarteil S."/>
            <person name="Calhoun S."/>
            <person name="Haridas S."/>
            <person name="Kuo A."/>
            <person name="Mondo S."/>
            <person name="Pangilinan J."/>
            <person name="Riley R."/>
            <person name="LaButti K."/>
            <person name="Andreopoulos B."/>
            <person name="Lipzen A."/>
            <person name="Chen C."/>
            <person name="Yan M."/>
            <person name="Daum C."/>
            <person name="Ng V."/>
            <person name="Clum A."/>
            <person name="Steindorff A."/>
            <person name="Ohm R.A."/>
            <person name="Martin F."/>
            <person name="Silar P."/>
            <person name="Natvig D.O."/>
            <person name="Lalanne C."/>
            <person name="Gautier V."/>
            <person name="Ament-Velasquez S.L."/>
            <person name="Kruys A."/>
            <person name="Hutchinson M.I."/>
            <person name="Powell A.J."/>
            <person name="Barry K."/>
            <person name="Miller A.N."/>
            <person name="Grigoriev I.V."/>
            <person name="Debuchy R."/>
            <person name="Gladieux P."/>
            <person name="Hiltunen Thoren M."/>
            <person name="Johannesson H."/>
        </authorList>
    </citation>
    <scope>NUCLEOTIDE SEQUENCE</scope>
    <source>
        <strain evidence="3">CBS 315.58</strain>
    </source>
</reference>
<dbReference type="InterPro" id="IPR013320">
    <property type="entry name" value="ConA-like_dom_sf"/>
</dbReference>
<organism evidence="3 4">
    <name type="scientific">Triangularia verruculosa</name>
    <dbReference type="NCBI Taxonomy" id="2587418"/>
    <lineage>
        <taxon>Eukaryota</taxon>
        <taxon>Fungi</taxon>
        <taxon>Dikarya</taxon>
        <taxon>Ascomycota</taxon>
        <taxon>Pezizomycotina</taxon>
        <taxon>Sordariomycetes</taxon>
        <taxon>Sordariomycetidae</taxon>
        <taxon>Sordariales</taxon>
        <taxon>Podosporaceae</taxon>
        <taxon>Triangularia</taxon>
    </lineage>
</organism>
<dbReference type="GO" id="GO:0070007">
    <property type="term" value="F:glutamic-type endopeptidase activity"/>
    <property type="evidence" value="ECO:0007669"/>
    <property type="project" value="InterPro"/>
</dbReference>
<dbReference type="EMBL" id="MU863934">
    <property type="protein sequence ID" value="KAK4199297.1"/>
    <property type="molecule type" value="Genomic_DNA"/>
</dbReference>
<keyword evidence="2" id="KW-0732">Signal</keyword>
<dbReference type="InterPro" id="IPR038656">
    <property type="entry name" value="Peptidase_G1_sf"/>
</dbReference>
<feature type="signal peptide" evidence="2">
    <location>
        <begin position="1"/>
        <end position="22"/>
    </location>
</feature>
<gene>
    <name evidence="3" type="ORF">QBC40DRAFT_329485</name>
</gene>
<protein>
    <submittedName>
        <fullName evidence="3">Uncharacterized protein</fullName>
    </submittedName>
</protein>
<feature type="region of interest" description="Disordered" evidence="1">
    <location>
        <begin position="36"/>
        <end position="57"/>
    </location>
</feature>
<reference evidence="3" key="2">
    <citation type="submission" date="2023-05" db="EMBL/GenBank/DDBJ databases">
        <authorList>
            <consortium name="Lawrence Berkeley National Laboratory"/>
            <person name="Steindorff A."/>
            <person name="Hensen N."/>
            <person name="Bonometti L."/>
            <person name="Westerberg I."/>
            <person name="Brannstrom I.O."/>
            <person name="Guillou S."/>
            <person name="Cros-Aarteil S."/>
            <person name="Calhoun S."/>
            <person name="Haridas S."/>
            <person name="Kuo A."/>
            <person name="Mondo S."/>
            <person name="Pangilinan J."/>
            <person name="Riley R."/>
            <person name="Labutti K."/>
            <person name="Andreopoulos B."/>
            <person name="Lipzen A."/>
            <person name="Chen C."/>
            <person name="Yanf M."/>
            <person name="Daum C."/>
            <person name="Ng V."/>
            <person name="Clum A."/>
            <person name="Ohm R."/>
            <person name="Martin F."/>
            <person name="Silar P."/>
            <person name="Natvig D."/>
            <person name="Lalanne C."/>
            <person name="Gautier V."/>
            <person name="Ament-Velasquez S.L."/>
            <person name="Kruys A."/>
            <person name="Hutchinson M.I."/>
            <person name="Powell A.J."/>
            <person name="Barry K."/>
            <person name="Miller A.N."/>
            <person name="Grigoriev I.V."/>
            <person name="Debuchy R."/>
            <person name="Gladieux P."/>
            <person name="Thoren M.H."/>
            <person name="Johannesson H."/>
        </authorList>
    </citation>
    <scope>NUCLEOTIDE SEQUENCE</scope>
    <source>
        <strain evidence="3">CBS 315.58</strain>
    </source>
</reference>
<dbReference type="PANTHER" id="PTHR37536:SF1">
    <property type="entry name" value="ASPERGILLOPEPSIN, PUTAITVE (AFU_ORTHOLOGUE AFUA_7G01200)"/>
    <property type="match status" value="1"/>
</dbReference>
<dbReference type="GO" id="GO:0006508">
    <property type="term" value="P:proteolysis"/>
    <property type="evidence" value="ECO:0007669"/>
    <property type="project" value="InterPro"/>
</dbReference>
<dbReference type="PANTHER" id="PTHR37536">
    <property type="entry name" value="PUTATIVE (AFU_ORTHOLOGUE AFUA_3G02970)-RELATED"/>
    <property type="match status" value="1"/>
</dbReference>
<accession>A0AAN7AUP5</accession>
<evidence type="ECO:0000256" key="2">
    <source>
        <dbReference type="SAM" id="SignalP"/>
    </source>
</evidence>
<feature type="chain" id="PRO_5042882131" evidence="2">
    <location>
        <begin position="23"/>
        <end position="337"/>
    </location>
</feature>